<proteinExistence type="predicted"/>
<name>A0A031LKU6_9CREN</name>
<keyword evidence="1" id="KW-0812">Transmembrane</keyword>
<feature type="transmembrane region" description="Helical" evidence="1">
    <location>
        <begin position="293"/>
        <end position="316"/>
    </location>
</feature>
<dbReference type="EMBL" id="JFZT01000045">
    <property type="protein sequence ID" value="EZQ04692.1"/>
    <property type="molecule type" value="Genomic_DNA"/>
</dbReference>
<dbReference type="RefSeq" id="WP_048099890.1">
    <property type="nucleotide sequence ID" value="NZ_JFZT01000045.1"/>
</dbReference>
<dbReference type="PANTHER" id="PTHR23531:SF1">
    <property type="entry name" value="QUINOLENE RESISTANCE PROTEIN NORA"/>
    <property type="match status" value="1"/>
</dbReference>
<feature type="transmembrane region" description="Helical" evidence="1">
    <location>
        <begin position="208"/>
        <end position="230"/>
    </location>
</feature>
<feature type="transmembrane region" description="Helical" evidence="1">
    <location>
        <begin position="101"/>
        <end position="126"/>
    </location>
</feature>
<dbReference type="Gene3D" id="1.20.1250.20">
    <property type="entry name" value="MFS general substrate transporter like domains"/>
    <property type="match status" value="2"/>
</dbReference>
<dbReference type="Proteomes" id="UP000024332">
    <property type="component" value="Unassembled WGS sequence"/>
</dbReference>
<dbReference type="AlphaFoldDB" id="A0A031LKU6"/>
<protein>
    <submittedName>
        <fullName evidence="2">Multidrug transporter</fullName>
    </submittedName>
</protein>
<feature type="transmembrane region" description="Helical" evidence="1">
    <location>
        <begin position="236"/>
        <end position="255"/>
    </location>
</feature>
<gene>
    <name evidence="2" type="ORF">CM19_08225</name>
</gene>
<feature type="transmembrane region" description="Helical" evidence="1">
    <location>
        <begin position="138"/>
        <end position="161"/>
    </location>
</feature>
<dbReference type="Pfam" id="PF07690">
    <property type="entry name" value="MFS_1"/>
    <property type="match status" value="2"/>
</dbReference>
<keyword evidence="1" id="KW-0472">Membrane</keyword>
<dbReference type="PANTHER" id="PTHR23531">
    <property type="entry name" value="QUINOLENE RESISTANCE PROTEIN NORA"/>
    <property type="match status" value="1"/>
</dbReference>
<dbReference type="InterPro" id="IPR011701">
    <property type="entry name" value="MFS"/>
</dbReference>
<dbReference type="STRING" id="1160895.CM19_08225"/>
<feature type="transmembrane region" description="Helical" evidence="1">
    <location>
        <begin position="48"/>
        <end position="66"/>
    </location>
</feature>
<feature type="transmembrane region" description="Helical" evidence="1">
    <location>
        <begin position="267"/>
        <end position="287"/>
    </location>
</feature>
<feature type="transmembrane region" description="Helical" evidence="1">
    <location>
        <begin position="353"/>
        <end position="374"/>
    </location>
</feature>
<reference evidence="2 3" key="1">
    <citation type="submission" date="2014-03" db="EMBL/GenBank/DDBJ databases">
        <title>Draft genome sequence of the novel thermoacidophilic archaea Acidianus copahuensis ALE1 strain, isolated from Copahue volcanic area in Neuquen Argentina.</title>
        <authorList>
            <person name="Urbieta M.S."/>
            <person name="Rascovan N."/>
            <person name="Castro C."/>
            <person name="Revale S."/>
            <person name="Giaveno M.A."/>
            <person name="Vazquez M.P."/>
            <person name="Donati E.R."/>
        </authorList>
    </citation>
    <scope>NUCLEOTIDE SEQUENCE [LARGE SCALE GENOMIC DNA]</scope>
    <source>
        <strain evidence="2 3">ALE1</strain>
    </source>
</reference>
<organism evidence="2 3">
    <name type="scientific">Candidatus Acidianus copahuensis</name>
    <dbReference type="NCBI Taxonomy" id="1160895"/>
    <lineage>
        <taxon>Archaea</taxon>
        <taxon>Thermoproteota</taxon>
        <taxon>Thermoprotei</taxon>
        <taxon>Sulfolobales</taxon>
        <taxon>Sulfolobaceae</taxon>
        <taxon>Acidianus</taxon>
    </lineage>
</organism>
<keyword evidence="3" id="KW-1185">Reference proteome</keyword>
<keyword evidence="1" id="KW-1133">Transmembrane helix</keyword>
<feature type="transmembrane region" description="Helical" evidence="1">
    <location>
        <begin position="328"/>
        <end position="347"/>
    </location>
</feature>
<feature type="transmembrane region" description="Helical" evidence="1">
    <location>
        <begin position="167"/>
        <end position="187"/>
    </location>
</feature>
<evidence type="ECO:0000313" key="2">
    <source>
        <dbReference type="EMBL" id="EZQ04692.1"/>
    </source>
</evidence>
<comment type="caution">
    <text evidence="2">The sequence shown here is derived from an EMBL/GenBank/DDBJ whole genome shotgun (WGS) entry which is preliminary data.</text>
</comment>
<dbReference type="SUPFAM" id="SSF103473">
    <property type="entry name" value="MFS general substrate transporter"/>
    <property type="match status" value="1"/>
</dbReference>
<accession>A0A031LKU6</accession>
<evidence type="ECO:0000256" key="1">
    <source>
        <dbReference type="SAM" id="Phobius"/>
    </source>
</evidence>
<dbReference type="InterPro" id="IPR052714">
    <property type="entry name" value="MFS_Exporter"/>
</dbReference>
<dbReference type="GO" id="GO:0022857">
    <property type="term" value="F:transmembrane transporter activity"/>
    <property type="evidence" value="ECO:0007669"/>
    <property type="project" value="InterPro"/>
</dbReference>
<sequence>MEKSKLSFIQALLVIVPMTFSVRASNNMLSTTIPLLSKYSFGFNQTEVGIISAIMALGTFLSSGVINSKLNIKTRRKLFIASSLSYAVILPLFYLSNDITIWAISGVSGLLLGMIMPNIITSASLLEDRKARERLLAIYTLALSASLVAGPSIETLILEFHPALKDVFLFFTPFGIAVGAISFLIKFPKVEENNHKIKVVSNPGFKSAIINILAYNIPFSVILTFGGIYAVDLLHVNLATVTGLFSLFFTTSLLSRVYLSIKPIQKISTYAFFAVSLTIIGLTLILISPNLLVYSIALIILGFPHGLTYPISIISISRTFSPTERNAANSQFFAVMMLIGIIVPLVSGGVAEYIGLKAMFGSLIPIVLILLIFLKKYIKFVDIQKEENKKIQA</sequence>
<dbReference type="OrthoDB" id="371889at2157"/>
<evidence type="ECO:0000313" key="3">
    <source>
        <dbReference type="Proteomes" id="UP000024332"/>
    </source>
</evidence>
<feature type="transmembrane region" description="Helical" evidence="1">
    <location>
        <begin position="78"/>
        <end position="95"/>
    </location>
</feature>
<dbReference type="InterPro" id="IPR036259">
    <property type="entry name" value="MFS_trans_sf"/>
</dbReference>